<dbReference type="Proteomes" id="UP001565368">
    <property type="component" value="Unassembled WGS sequence"/>
</dbReference>
<evidence type="ECO:0000313" key="3">
    <source>
        <dbReference type="Proteomes" id="UP001565368"/>
    </source>
</evidence>
<sequence length="277" mass="30513">MSLSPTSQLAQAPVTSSGTSLSPSFFPDLWETIVRHTDESAYPALRATCSDLHHLITEKLCVHVAVHIFKSSIALRHPRTDKRIPGLDWDAAFIAPPSPMVHTIIFHLKVGETIPLVDDIIRMPSLSELSVCVYPDDTSATPPYLDCLAFNNLLLGVSAVLPRARLAVVGLEELGPGALPPDCPRTDWHIRLFIACLVYESQEFTEGEALMVLWSRLQSLDSDSRKRLSALIEAISVQTFDAMCNDWGEEAFLRFWHPPAPSFELLGDDADPSTVAA</sequence>
<keyword evidence="3" id="KW-1185">Reference proteome</keyword>
<proteinExistence type="predicted"/>
<dbReference type="EMBL" id="JBBXJM010000007">
    <property type="protein sequence ID" value="KAL1405629.1"/>
    <property type="molecule type" value="Genomic_DNA"/>
</dbReference>
<feature type="region of interest" description="Disordered" evidence="1">
    <location>
        <begin position="1"/>
        <end position="20"/>
    </location>
</feature>
<evidence type="ECO:0000313" key="2">
    <source>
        <dbReference type="EMBL" id="KAL1405629.1"/>
    </source>
</evidence>
<gene>
    <name evidence="2" type="ORF">Q8F55_009268</name>
</gene>
<accession>A0ABR3PT54</accession>
<organism evidence="2 3">
    <name type="scientific">Vanrija albida</name>
    <dbReference type="NCBI Taxonomy" id="181172"/>
    <lineage>
        <taxon>Eukaryota</taxon>
        <taxon>Fungi</taxon>
        <taxon>Dikarya</taxon>
        <taxon>Basidiomycota</taxon>
        <taxon>Agaricomycotina</taxon>
        <taxon>Tremellomycetes</taxon>
        <taxon>Trichosporonales</taxon>
        <taxon>Trichosporonaceae</taxon>
        <taxon>Vanrija</taxon>
    </lineage>
</organism>
<name>A0ABR3PT54_9TREE</name>
<dbReference type="RefSeq" id="XP_069205573.1">
    <property type="nucleotide sequence ID" value="XM_069357636.1"/>
</dbReference>
<dbReference type="GeneID" id="95990311"/>
<evidence type="ECO:0000256" key="1">
    <source>
        <dbReference type="SAM" id="MobiDB-lite"/>
    </source>
</evidence>
<reference evidence="2 3" key="1">
    <citation type="submission" date="2023-08" db="EMBL/GenBank/DDBJ databases">
        <title>Annotated Genome Sequence of Vanrija albida AlHP1.</title>
        <authorList>
            <person name="Herzog R."/>
        </authorList>
    </citation>
    <scope>NUCLEOTIDE SEQUENCE [LARGE SCALE GENOMIC DNA]</scope>
    <source>
        <strain evidence="2 3">AlHP1</strain>
    </source>
</reference>
<evidence type="ECO:0008006" key="4">
    <source>
        <dbReference type="Google" id="ProtNLM"/>
    </source>
</evidence>
<protein>
    <recommendedName>
        <fullName evidence="4">F-box domain-containing protein</fullName>
    </recommendedName>
</protein>
<comment type="caution">
    <text evidence="2">The sequence shown here is derived from an EMBL/GenBank/DDBJ whole genome shotgun (WGS) entry which is preliminary data.</text>
</comment>